<dbReference type="EMBL" id="FQUQ01000002">
    <property type="protein sequence ID" value="SHF41303.1"/>
    <property type="molecule type" value="Genomic_DNA"/>
</dbReference>
<evidence type="ECO:0000313" key="6">
    <source>
        <dbReference type="Proteomes" id="UP000184287"/>
    </source>
</evidence>
<dbReference type="PANTHER" id="PTHR43792:SF8">
    <property type="entry name" value="[RIBOSOMAL PROTEIN US5]-ALANINE N-ACETYLTRANSFERASE"/>
    <property type="match status" value="1"/>
</dbReference>
<dbReference type="InterPro" id="IPR016181">
    <property type="entry name" value="Acyl_CoA_acyltransferase"/>
</dbReference>
<dbReference type="InterPro" id="IPR000182">
    <property type="entry name" value="GNAT_dom"/>
</dbReference>
<dbReference type="AlphaFoldDB" id="A0A1M5BFF5"/>
<dbReference type="Pfam" id="PF13302">
    <property type="entry name" value="Acetyltransf_3"/>
    <property type="match status" value="1"/>
</dbReference>
<dbReference type="PROSITE" id="PS51186">
    <property type="entry name" value="GNAT"/>
    <property type="match status" value="1"/>
</dbReference>
<protein>
    <submittedName>
        <fullName evidence="5">Protein N-acetyltransferase, RimJ/RimL family</fullName>
    </submittedName>
</protein>
<dbReference type="STRING" id="288992.SAMN04488522_1021174"/>
<keyword evidence="1 5" id="KW-0808">Transferase</keyword>
<keyword evidence="2" id="KW-0012">Acyltransferase</keyword>
<evidence type="ECO:0000256" key="3">
    <source>
        <dbReference type="ARBA" id="ARBA00038502"/>
    </source>
</evidence>
<proteinExistence type="inferred from homology"/>
<evidence type="ECO:0000256" key="1">
    <source>
        <dbReference type="ARBA" id="ARBA00022679"/>
    </source>
</evidence>
<evidence type="ECO:0000256" key="2">
    <source>
        <dbReference type="ARBA" id="ARBA00023315"/>
    </source>
</evidence>
<dbReference type="Gene3D" id="3.40.630.30">
    <property type="match status" value="1"/>
</dbReference>
<organism evidence="5 6">
    <name type="scientific">Pedobacter caeni</name>
    <dbReference type="NCBI Taxonomy" id="288992"/>
    <lineage>
        <taxon>Bacteria</taxon>
        <taxon>Pseudomonadati</taxon>
        <taxon>Bacteroidota</taxon>
        <taxon>Sphingobacteriia</taxon>
        <taxon>Sphingobacteriales</taxon>
        <taxon>Sphingobacteriaceae</taxon>
        <taxon>Pedobacter</taxon>
    </lineage>
</organism>
<dbReference type="Proteomes" id="UP000184287">
    <property type="component" value="Unassembled WGS sequence"/>
</dbReference>
<sequence>MILETSRLILRPFREADAEDLYEYAKDGRVGPIAGWPPHKSVEQSREIIKTIFMQDGVFAITLKEDDIAIGMISLILGEKSNFPITESEGEISYWLGVPFWGKGIVPEAIGEVVRYGFEGLRLVNIWSGYYDGNAKSKIAQEKCGFHHHHVEEASVNELMNDIRTEHISRMTRDEWTMAVHGKVSF</sequence>
<dbReference type="PANTHER" id="PTHR43792">
    <property type="entry name" value="GNAT FAMILY, PUTATIVE (AFU_ORTHOLOGUE AFUA_3G00765)-RELATED-RELATED"/>
    <property type="match status" value="1"/>
</dbReference>
<keyword evidence="6" id="KW-1185">Reference proteome</keyword>
<dbReference type="GO" id="GO:0005737">
    <property type="term" value="C:cytoplasm"/>
    <property type="evidence" value="ECO:0007669"/>
    <property type="project" value="TreeGrafter"/>
</dbReference>
<dbReference type="SUPFAM" id="SSF55729">
    <property type="entry name" value="Acyl-CoA N-acyltransferases (Nat)"/>
    <property type="match status" value="1"/>
</dbReference>
<dbReference type="OrthoDB" id="9811523at2"/>
<dbReference type="RefSeq" id="WP_073231470.1">
    <property type="nucleotide sequence ID" value="NZ_FQUQ01000002.1"/>
</dbReference>
<evidence type="ECO:0000259" key="4">
    <source>
        <dbReference type="PROSITE" id="PS51186"/>
    </source>
</evidence>
<evidence type="ECO:0000313" key="5">
    <source>
        <dbReference type="EMBL" id="SHF41303.1"/>
    </source>
</evidence>
<dbReference type="InterPro" id="IPR051531">
    <property type="entry name" value="N-acetyltransferase"/>
</dbReference>
<comment type="similarity">
    <text evidence="3">Belongs to the acetyltransferase family. RimJ subfamily.</text>
</comment>
<gene>
    <name evidence="5" type="ORF">SAMN04488522_1021174</name>
</gene>
<reference evidence="6" key="1">
    <citation type="submission" date="2016-11" db="EMBL/GenBank/DDBJ databases">
        <authorList>
            <person name="Varghese N."/>
            <person name="Submissions S."/>
        </authorList>
    </citation>
    <scope>NUCLEOTIDE SEQUENCE [LARGE SCALE GENOMIC DNA]</scope>
    <source>
        <strain evidence="6">DSM 16990</strain>
    </source>
</reference>
<feature type="domain" description="N-acetyltransferase" evidence="4">
    <location>
        <begin position="8"/>
        <end position="179"/>
    </location>
</feature>
<dbReference type="GO" id="GO:0008999">
    <property type="term" value="F:protein-N-terminal-alanine acetyltransferase activity"/>
    <property type="evidence" value="ECO:0007669"/>
    <property type="project" value="TreeGrafter"/>
</dbReference>
<name>A0A1M5BFF5_9SPHI</name>
<accession>A0A1M5BFF5</accession>